<comment type="caution">
    <text evidence="2">The sequence shown here is derived from an EMBL/GenBank/DDBJ whole genome shotgun (WGS) entry which is preliminary data.</text>
</comment>
<evidence type="ECO:0000313" key="2">
    <source>
        <dbReference type="EMBL" id="GAA3680395.1"/>
    </source>
</evidence>
<evidence type="ECO:0000256" key="1">
    <source>
        <dbReference type="SAM" id="MobiDB-lite"/>
    </source>
</evidence>
<gene>
    <name evidence="2" type="ORF">GCM10023081_18170</name>
</gene>
<organism evidence="2 3">
    <name type="scientific">Arthrobacter ginkgonis</name>
    <dbReference type="NCBI Taxonomy" id="1630594"/>
    <lineage>
        <taxon>Bacteria</taxon>
        <taxon>Bacillati</taxon>
        <taxon>Actinomycetota</taxon>
        <taxon>Actinomycetes</taxon>
        <taxon>Micrococcales</taxon>
        <taxon>Micrococcaceae</taxon>
        <taxon>Arthrobacter</taxon>
    </lineage>
</organism>
<proteinExistence type="predicted"/>
<dbReference type="Proteomes" id="UP001500752">
    <property type="component" value="Unassembled WGS sequence"/>
</dbReference>
<accession>A0ABP7C949</accession>
<evidence type="ECO:0000313" key="3">
    <source>
        <dbReference type="Proteomes" id="UP001500752"/>
    </source>
</evidence>
<reference evidence="3" key="1">
    <citation type="journal article" date="2019" name="Int. J. Syst. Evol. Microbiol.">
        <title>The Global Catalogue of Microorganisms (GCM) 10K type strain sequencing project: providing services to taxonomists for standard genome sequencing and annotation.</title>
        <authorList>
            <consortium name="The Broad Institute Genomics Platform"/>
            <consortium name="The Broad Institute Genome Sequencing Center for Infectious Disease"/>
            <person name="Wu L."/>
            <person name="Ma J."/>
        </authorList>
    </citation>
    <scope>NUCLEOTIDE SEQUENCE [LARGE SCALE GENOMIC DNA]</scope>
    <source>
        <strain evidence="3">JCM 30742</strain>
    </source>
</reference>
<protein>
    <submittedName>
        <fullName evidence="2">Uncharacterized protein</fullName>
    </submittedName>
</protein>
<dbReference type="RefSeq" id="WP_345150191.1">
    <property type="nucleotide sequence ID" value="NZ_BAABEO010000011.1"/>
</dbReference>
<feature type="region of interest" description="Disordered" evidence="1">
    <location>
        <begin position="1"/>
        <end position="21"/>
    </location>
</feature>
<dbReference type="EMBL" id="BAABEO010000011">
    <property type="protein sequence ID" value="GAA3680395.1"/>
    <property type="molecule type" value="Genomic_DNA"/>
</dbReference>
<sequence>MAKNTQRPGPKGPSGTAPRSLGVMRADRELASLTTVFIEWYDDGSEPGLVDEARVALKVFTAALGGYFDADPAATATAYRAEVLAAALDRLINSTADVDVVDHAVRSARIFTLFLEDTGRWTGTEEDLEELYLLFDEVETLASELPEIPEEHIPDIEPAAQLEALAELPLVAAAGSILRWLGDGKDLDEDLMPTAEDEEDAAAALAADGAVALPVDQLLAVLEVSGLVSIDAESGQVTPTEEAADFGTEDASDESRLAAYAALAVAYYWIAVTAFSPELPLLQDSSELLAVVLVAGASPTPPTVEDLLASSDGVGESADDVVAVTHGRLLELAQAGLVDLAEADGASGAITIPRELVPLLAEALDRAAEEPED</sequence>
<name>A0ABP7C949_9MICC</name>
<keyword evidence="3" id="KW-1185">Reference proteome</keyword>